<dbReference type="EMBL" id="FQYQ01000016">
    <property type="protein sequence ID" value="SHJ30701.1"/>
    <property type="molecule type" value="Genomic_DNA"/>
</dbReference>
<dbReference type="RefSeq" id="WP_072917978.1">
    <property type="nucleotide sequence ID" value="NZ_FQYQ01000016.1"/>
</dbReference>
<evidence type="ECO:0000313" key="3">
    <source>
        <dbReference type="Proteomes" id="UP000184185"/>
    </source>
</evidence>
<keyword evidence="3" id="KW-1185">Reference proteome</keyword>
<gene>
    <name evidence="2" type="ORF">SAMN02745725_02233</name>
</gene>
<reference evidence="2 3" key="1">
    <citation type="submission" date="2016-11" db="EMBL/GenBank/DDBJ databases">
        <authorList>
            <person name="Jaros S."/>
            <person name="Januszkiewicz K."/>
            <person name="Wedrychowicz H."/>
        </authorList>
    </citation>
    <scope>NUCLEOTIDE SEQUENCE [LARGE SCALE GENOMIC DNA]</scope>
    <source>
        <strain evidence="2 3">DSM 14809</strain>
    </source>
</reference>
<sequence>MKHTNRFSSIRIGYTIGMALIFIIANTVLCLLNAVLIDKFICIMGINVCFFLLFVLLLIRKRLEGALPEFNYITYGKITFVILLTWIITFLCALFSPDFFAPFILLPIVCKTVFDDSLSNVLSLYLVIVTSICLDYSIFIVLCYVTLVAFGNVFAQLFKEKEGLERLYILILIFAVTTVVSIIFYYFNYLELSLSILFFGLVDGFVASAFTVALVPLFKTYVDNSQHNNYEMFLSQDYTLVQDIRNFSFIEYQHASRVSILSRKCAEAINANSELAACGGFYYRLGKIEGEPMIDNALKIANDYCFPSDVIQILAEYGGIIYLPSTKESAIVHMVDSVVTKVELFDKDAMSSTWNQNMVIYQTINELSQKGFYDNSTLSMNQFLVIRNILANEDILA</sequence>
<proteinExistence type="predicted"/>
<feature type="transmembrane region" description="Helical" evidence="1">
    <location>
        <begin position="80"/>
        <end position="105"/>
    </location>
</feature>
<keyword evidence="1" id="KW-1133">Transmembrane helix</keyword>
<feature type="transmembrane region" description="Helical" evidence="1">
    <location>
        <begin position="125"/>
        <end position="155"/>
    </location>
</feature>
<feature type="transmembrane region" description="Helical" evidence="1">
    <location>
        <begin position="193"/>
        <end position="218"/>
    </location>
</feature>
<name>A0A1M6I889_PSEXY</name>
<dbReference type="OrthoDB" id="9806952at2"/>
<keyword evidence="1" id="KW-0812">Transmembrane</keyword>
<feature type="transmembrane region" description="Helical" evidence="1">
    <location>
        <begin position="40"/>
        <end position="59"/>
    </location>
</feature>
<keyword evidence="1" id="KW-0472">Membrane</keyword>
<dbReference type="STRING" id="185007.SAMN02910350_01159"/>
<evidence type="ECO:0000313" key="2">
    <source>
        <dbReference type="EMBL" id="SHJ30701.1"/>
    </source>
</evidence>
<dbReference type="InterPro" id="IPR052722">
    <property type="entry name" value="PgpH_phosphodiesterase"/>
</dbReference>
<dbReference type="Proteomes" id="UP000184185">
    <property type="component" value="Unassembled WGS sequence"/>
</dbReference>
<dbReference type="PANTHER" id="PTHR36442">
    <property type="entry name" value="CYCLIC-DI-AMP PHOSPHODIESTERASE PGPH"/>
    <property type="match status" value="1"/>
</dbReference>
<dbReference type="PANTHER" id="PTHR36442:SF1">
    <property type="entry name" value="CYCLIC-DI-AMP PHOSPHODIESTERASE PGPH"/>
    <property type="match status" value="1"/>
</dbReference>
<accession>A0A1M6I889</accession>
<feature type="transmembrane region" description="Helical" evidence="1">
    <location>
        <begin position="167"/>
        <end position="187"/>
    </location>
</feature>
<evidence type="ECO:0000256" key="1">
    <source>
        <dbReference type="SAM" id="Phobius"/>
    </source>
</evidence>
<organism evidence="2 3">
    <name type="scientific">Pseudobutyrivibrio xylanivorans DSM 14809</name>
    <dbReference type="NCBI Taxonomy" id="1123012"/>
    <lineage>
        <taxon>Bacteria</taxon>
        <taxon>Bacillati</taxon>
        <taxon>Bacillota</taxon>
        <taxon>Clostridia</taxon>
        <taxon>Lachnospirales</taxon>
        <taxon>Lachnospiraceae</taxon>
        <taxon>Pseudobutyrivibrio</taxon>
    </lineage>
</organism>
<feature type="transmembrane region" description="Helical" evidence="1">
    <location>
        <begin position="12"/>
        <end position="34"/>
    </location>
</feature>
<dbReference type="AlphaFoldDB" id="A0A1M6I889"/>
<protein>
    <submittedName>
        <fullName evidence="2">Uncharacterized protein</fullName>
    </submittedName>
</protein>